<dbReference type="InterPro" id="IPR007197">
    <property type="entry name" value="rSAM"/>
</dbReference>
<dbReference type="PROSITE" id="PS51918">
    <property type="entry name" value="RADICAL_SAM"/>
    <property type="match status" value="1"/>
</dbReference>
<dbReference type="InterPro" id="IPR034391">
    <property type="entry name" value="AdoMet-like_SPASM_containing"/>
</dbReference>
<keyword evidence="9" id="KW-1185">Reference proteome</keyword>
<evidence type="ECO:0000256" key="2">
    <source>
        <dbReference type="ARBA" id="ARBA00022485"/>
    </source>
</evidence>
<dbReference type="GO" id="GO:0051536">
    <property type="term" value="F:iron-sulfur cluster binding"/>
    <property type="evidence" value="ECO:0007669"/>
    <property type="project" value="UniProtKB-KW"/>
</dbReference>
<comment type="caution">
    <text evidence="8">The sequence shown here is derived from an EMBL/GenBank/DDBJ whole genome shotgun (WGS) entry which is preliminary data.</text>
</comment>
<dbReference type="Gene3D" id="3.20.20.70">
    <property type="entry name" value="Aldolase class I"/>
    <property type="match status" value="1"/>
</dbReference>
<sequence length="343" mass="38443">MMSIVAKRIIVAHRQAWQYVSILTPGRMVNLLKVMAGYTHSRLFSTVTSWGNPYAVSIEPGTACNLRCPECPTGNGSLGRNGGTMPLHTFQHILEHLPNDVFHLNLYLQGEPLLHPQLAKMVTLARERKMVTTISTNAQLMTPLLAEALVRSGLSHLIVSLDGLTQATYETYRVGGSLNKVMQAIEHIQRAKKQLGQKRPIVEVQFIVFAHNEHEVEGAKKLITHPGIDRVSIKTAQLYDTPSGITHPTQPRLSRYVTIDGRRVMQGRHQNRCFKIWHSMVIAWNGTALPCCYDKNGDFPLGNVNHNGAREIWQSKKLTAFRHKVVSGKGLPDMCHNCPEARR</sequence>
<dbReference type="SFLD" id="SFLDS00029">
    <property type="entry name" value="Radical_SAM"/>
    <property type="match status" value="1"/>
</dbReference>
<dbReference type="GO" id="GO:0046872">
    <property type="term" value="F:metal ion binding"/>
    <property type="evidence" value="ECO:0007669"/>
    <property type="project" value="UniProtKB-KW"/>
</dbReference>
<dbReference type="SUPFAM" id="SSF102114">
    <property type="entry name" value="Radical SAM enzymes"/>
    <property type="match status" value="1"/>
</dbReference>
<evidence type="ECO:0000256" key="1">
    <source>
        <dbReference type="ARBA" id="ARBA00001966"/>
    </source>
</evidence>
<dbReference type="Pfam" id="PF13186">
    <property type="entry name" value="SPASM"/>
    <property type="match status" value="1"/>
</dbReference>
<dbReference type="SFLD" id="SFLDG01387">
    <property type="entry name" value="BtrN-like_SPASM_domain_contain"/>
    <property type="match status" value="1"/>
</dbReference>
<dbReference type="OrthoDB" id="9805809at2"/>
<reference evidence="8 9" key="1">
    <citation type="submission" date="2018-06" db="EMBL/GenBank/DDBJ databases">
        <title>Genomic Encyclopedia of Archaeal and Bacterial Type Strains, Phase II (KMG-II): from individual species to whole genera.</title>
        <authorList>
            <person name="Goeker M."/>
        </authorList>
    </citation>
    <scope>NUCLEOTIDE SEQUENCE [LARGE SCALE GENOMIC DNA]</scope>
    <source>
        <strain evidence="8 9">DSM 6779</strain>
    </source>
</reference>
<evidence type="ECO:0000256" key="3">
    <source>
        <dbReference type="ARBA" id="ARBA00022691"/>
    </source>
</evidence>
<gene>
    <name evidence="8" type="ORF">LX69_00731</name>
</gene>
<dbReference type="AlphaFoldDB" id="A0A2W7NS67"/>
<dbReference type="EMBL" id="QKZK01000004">
    <property type="protein sequence ID" value="PZX19464.1"/>
    <property type="molecule type" value="Genomic_DNA"/>
</dbReference>
<evidence type="ECO:0000256" key="6">
    <source>
        <dbReference type="ARBA" id="ARBA00023014"/>
    </source>
</evidence>
<evidence type="ECO:0000313" key="8">
    <source>
        <dbReference type="EMBL" id="PZX19464.1"/>
    </source>
</evidence>
<keyword evidence="5" id="KW-0408">Iron</keyword>
<dbReference type="SFLD" id="SFLDG01067">
    <property type="entry name" value="SPASM/twitch_domain_containing"/>
    <property type="match status" value="1"/>
</dbReference>
<dbReference type="InterPro" id="IPR058240">
    <property type="entry name" value="rSAM_sf"/>
</dbReference>
<evidence type="ECO:0000313" key="9">
    <source>
        <dbReference type="Proteomes" id="UP000249239"/>
    </source>
</evidence>
<keyword evidence="3" id="KW-0949">S-adenosyl-L-methionine</keyword>
<dbReference type="RefSeq" id="WP_111444448.1">
    <property type="nucleotide sequence ID" value="NZ_QKZK01000004.1"/>
</dbReference>
<dbReference type="PANTHER" id="PTHR11228">
    <property type="entry name" value="RADICAL SAM DOMAIN PROTEIN"/>
    <property type="match status" value="1"/>
</dbReference>
<dbReference type="InterPro" id="IPR050377">
    <property type="entry name" value="Radical_SAM_PqqE_MftC-like"/>
</dbReference>
<keyword evidence="6" id="KW-0411">Iron-sulfur</keyword>
<dbReference type="GO" id="GO:0003824">
    <property type="term" value="F:catalytic activity"/>
    <property type="evidence" value="ECO:0007669"/>
    <property type="project" value="InterPro"/>
</dbReference>
<dbReference type="InterPro" id="IPR013785">
    <property type="entry name" value="Aldolase_TIM"/>
</dbReference>
<dbReference type="Pfam" id="PF04055">
    <property type="entry name" value="Radical_SAM"/>
    <property type="match status" value="1"/>
</dbReference>
<dbReference type="InterPro" id="IPR023885">
    <property type="entry name" value="4Fe4S-binding_SPASM_dom"/>
</dbReference>
<proteinExistence type="predicted"/>
<keyword evidence="2" id="KW-0004">4Fe-4S</keyword>
<keyword evidence="4" id="KW-0479">Metal-binding</keyword>
<evidence type="ECO:0000259" key="7">
    <source>
        <dbReference type="PROSITE" id="PS51918"/>
    </source>
</evidence>
<name>A0A2W7NS67_9BACT</name>
<dbReference type="Proteomes" id="UP000249239">
    <property type="component" value="Unassembled WGS sequence"/>
</dbReference>
<organism evidence="8 9">
    <name type="scientific">Breznakibacter xylanolyticus</name>
    <dbReference type="NCBI Taxonomy" id="990"/>
    <lineage>
        <taxon>Bacteria</taxon>
        <taxon>Pseudomonadati</taxon>
        <taxon>Bacteroidota</taxon>
        <taxon>Bacteroidia</taxon>
        <taxon>Marinilabiliales</taxon>
        <taxon>Marinilabiliaceae</taxon>
        <taxon>Breznakibacter</taxon>
    </lineage>
</organism>
<evidence type="ECO:0000256" key="4">
    <source>
        <dbReference type="ARBA" id="ARBA00022723"/>
    </source>
</evidence>
<dbReference type="CDD" id="cd01335">
    <property type="entry name" value="Radical_SAM"/>
    <property type="match status" value="1"/>
</dbReference>
<comment type="cofactor">
    <cofactor evidence="1">
        <name>[4Fe-4S] cluster</name>
        <dbReference type="ChEBI" id="CHEBI:49883"/>
    </cofactor>
</comment>
<protein>
    <submittedName>
        <fullName evidence="8">Radical SAM protein with 4Fe4S-binding SPASM domain</fullName>
    </submittedName>
</protein>
<dbReference type="PANTHER" id="PTHR11228:SF7">
    <property type="entry name" value="PQQA PEPTIDE CYCLASE"/>
    <property type="match status" value="1"/>
</dbReference>
<feature type="domain" description="Radical SAM core" evidence="7">
    <location>
        <begin position="50"/>
        <end position="275"/>
    </location>
</feature>
<evidence type="ECO:0000256" key="5">
    <source>
        <dbReference type="ARBA" id="ARBA00023004"/>
    </source>
</evidence>
<accession>A0A2W7NS67</accession>